<dbReference type="InterPro" id="IPR010920">
    <property type="entry name" value="LSM_dom_sf"/>
</dbReference>
<dbReference type="GO" id="GO:0048193">
    <property type="term" value="P:Golgi vesicle transport"/>
    <property type="evidence" value="ECO:0007669"/>
    <property type="project" value="InterPro"/>
</dbReference>
<evidence type="ECO:0000313" key="10">
    <source>
        <dbReference type="Proteomes" id="UP000675881"/>
    </source>
</evidence>
<dbReference type="GO" id="GO:0005783">
    <property type="term" value="C:endoplasmic reticulum"/>
    <property type="evidence" value="ECO:0007669"/>
    <property type="project" value="UniProtKB-SubCell"/>
</dbReference>
<evidence type="ECO:0000256" key="4">
    <source>
        <dbReference type="ARBA" id="ARBA00022448"/>
    </source>
</evidence>
<dbReference type="EMBL" id="HG994588">
    <property type="protein sequence ID" value="CAF3038971.1"/>
    <property type="molecule type" value="Genomic_DNA"/>
</dbReference>
<accession>A0A7R8HDZ7</accession>
<dbReference type="FunFam" id="3.30.1380.20:FF:000001">
    <property type="entry name" value="Trafficking protein particle complex subunit BET3"/>
    <property type="match status" value="1"/>
</dbReference>
<evidence type="ECO:0000313" key="9">
    <source>
        <dbReference type="EMBL" id="CAF3038971.1"/>
    </source>
</evidence>
<dbReference type="InterPro" id="IPR024096">
    <property type="entry name" value="NO_sig/Golgi_transp_ligand-bd"/>
</dbReference>
<dbReference type="InterPro" id="IPR007194">
    <property type="entry name" value="TRAPP_component"/>
</dbReference>
<dbReference type="CDD" id="cd14942">
    <property type="entry name" value="TRAPPC3_bet3"/>
    <property type="match status" value="1"/>
</dbReference>
<dbReference type="SUPFAM" id="SSF50182">
    <property type="entry name" value="Sm-like ribonucleoproteins"/>
    <property type="match status" value="1"/>
</dbReference>
<gene>
    <name evidence="9" type="ORF">LSAA_14576</name>
</gene>
<keyword evidence="7" id="KW-0333">Golgi apparatus</keyword>
<dbReference type="PANTHER" id="PTHR13048">
    <property type="entry name" value="TRAFFICKING PROTEIN PARTICLE COMPLEX SUBUNIT 3"/>
    <property type="match status" value="1"/>
</dbReference>
<evidence type="ECO:0000256" key="1">
    <source>
        <dbReference type="ARBA" id="ARBA00004222"/>
    </source>
</evidence>
<dbReference type="GO" id="GO:0030008">
    <property type="term" value="C:TRAPP complex"/>
    <property type="evidence" value="ECO:0007669"/>
    <property type="project" value="InterPro"/>
</dbReference>
<dbReference type="Gene3D" id="2.30.30.100">
    <property type="match status" value="1"/>
</dbReference>
<comment type="similarity">
    <text evidence="3">Belongs to the TRAPP small subunits family. BET3 subfamily.</text>
</comment>
<dbReference type="OrthoDB" id="10262857at2759"/>
<sequence length="330" mass="36341">MVVGRNNKMVQFLNYRMRIILQDSRTFIEFRKLRPKNVAKGCPAPVEREEKRVLGLVLLRGENIVSMTVEGPPPAEEGMPRVPLPGAGPGIGRAAGRGMIPPGGPGGPAPGLAGPVRGVGGPSPQMMAPGGMAVSAPPQNERPSSWTRSSSDASHRKRRRGVIINFFISNNLTYGSLVAQILKDYENVDDVNKQLEKMGYNIGVRLIEDFLARTNSGKCQDFREVSEKVQSAFKMFLNISPTVTSWSATSDEFSLIFDTNPLAEFVELPDHCYNLRYANILAGALRGALEMVHIEIACWFIQDTLKGDNFTELRVKFIRKIEDTIPPGDD</sequence>
<dbReference type="Proteomes" id="UP000675881">
    <property type="component" value="Chromosome 9"/>
</dbReference>
<evidence type="ECO:0000256" key="8">
    <source>
        <dbReference type="SAM" id="MobiDB-lite"/>
    </source>
</evidence>
<keyword evidence="10" id="KW-1185">Reference proteome</keyword>
<protein>
    <submittedName>
        <fullName evidence="9">TRAPPC3</fullName>
    </submittedName>
</protein>
<feature type="compositionally biased region" description="Polar residues" evidence="8">
    <location>
        <begin position="137"/>
        <end position="152"/>
    </location>
</feature>
<evidence type="ECO:0000256" key="3">
    <source>
        <dbReference type="ARBA" id="ARBA00006218"/>
    </source>
</evidence>
<proteinExistence type="inferred from homology"/>
<organism evidence="9 10">
    <name type="scientific">Lepeophtheirus salmonis</name>
    <name type="common">Salmon louse</name>
    <name type="synonym">Caligus salmonis</name>
    <dbReference type="NCBI Taxonomy" id="72036"/>
    <lineage>
        <taxon>Eukaryota</taxon>
        <taxon>Metazoa</taxon>
        <taxon>Ecdysozoa</taxon>
        <taxon>Arthropoda</taxon>
        <taxon>Crustacea</taxon>
        <taxon>Multicrustacea</taxon>
        <taxon>Hexanauplia</taxon>
        <taxon>Copepoda</taxon>
        <taxon>Siphonostomatoida</taxon>
        <taxon>Caligidae</taxon>
        <taxon>Lepeophtheirus</taxon>
    </lineage>
</organism>
<evidence type="ECO:0000256" key="7">
    <source>
        <dbReference type="ARBA" id="ARBA00023034"/>
    </source>
</evidence>
<feature type="region of interest" description="Disordered" evidence="8">
    <location>
        <begin position="132"/>
        <end position="154"/>
    </location>
</feature>
<evidence type="ECO:0000256" key="6">
    <source>
        <dbReference type="ARBA" id="ARBA00022892"/>
    </source>
</evidence>
<dbReference type="SUPFAM" id="SSF111126">
    <property type="entry name" value="Ligand-binding domain in the NO signalling and Golgi transport"/>
    <property type="match status" value="1"/>
</dbReference>
<evidence type="ECO:0000256" key="2">
    <source>
        <dbReference type="ARBA" id="ARBA00004240"/>
    </source>
</evidence>
<dbReference type="GO" id="GO:0005794">
    <property type="term" value="C:Golgi apparatus"/>
    <property type="evidence" value="ECO:0007669"/>
    <property type="project" value="UniProtKB-SubCell"/>
</dbReference>
<reference evidence="9" key="1">
    <citation type="submission" date="2021-02" db="EMBL/GenBank/DDBJ databases">
        <authorList>
            <person name="Bekaert M."/>
        </authorList>
    </citation>
    <scope>NUCLEOTIDE SEQUENCE</scope>
    <source>
        <strain evidence="9">IoA-00</strain>
    </source>
</reference>
<comment type="subcellular location">
    <subcellularLocation>
        <location evidence="2">Endoplasmic reticulum</location>
    </subcellularLocation>
    <subcellularLocation>
        <location evidence="1">Golgi apparatus</location>
        <location evidence="1">cis-Golgi network</location>
    </subcellularLocation>
</comment>
<keyword evidence="4" id="KW-0813">Transport</keyword>
<keyword evidence="6" id="KW-0931">ER-Golgi transport</keyword>
<dbReference type="GO" id="GO:0016236">
    <property type="term" value="P:macroautophagy"/>
    <property type="evidence" value="ECO:0007669"/>
    <property type="project" value="UniProtKB-ARBA"/>
</dbReference>
<dbReference type="Pfam" id="PF04051">
    <property type="entry name" value="TRAPP"/>
    <property type="match status" value="1"/>
</dbReference>
<dbReference type="InterPro" id="IPR016721">
    <property type="entry name" value="Bet3"/>
</dbReference>
<dbReference type="AlphaFoldDB" id="A0A7R8HDZ7"/>
<dbReference type="Gene3D" id="3.30.1380.20">
    <property type="entry name" value="Trafficking protein particle complex subunit 3"/>
    <property type="match status" value="1"/>
</dbReference>
<name>A0A7R8HDZ7_LEPSM</name>
<dbReference type="CDD" id="cd01717">
    <property type="entry name" value="Sm_B"/>
    <property type="match status" value="1"/>
</dbReference>
<keyword evidence="5" id="KW-0256">Endoplasmic reticulum</keyword>
<evidence type="ECO:0000256" key="5">
    <source>
        <dbReference type="ARBA" id="ARBA00022824"/>
    </source>
</evidence>